<dbReference type="PANTHER" id="PTHR30572">
    <property type="entry name" value="MEMBRANE COMPONENT OF TRANSPORTER-RELATED"/>
    <property type="match status" value="1"/>
</dbReference>
<comment type="subcellular location">
    <subcellularLocation>
        <location evidence="1">Cell membrane</location>
        <topology evidence="1">Multi-pass membrane protein</topology>
    </subcellularLocation>
</comment>
<evidence type="ECO:0000256" key="7">
    <source>
        <dbReference type="SAM" id="Phobius"/>
    </source>
</evidence>
<dbReference type="Pfam" id="PF02687">
    <property type="entry name" value="FtsX"/>
    <property type="match status" value="1"/>
</dbReference>
<proteinExistence type="predicted"/>
<dbReference type="RefSeq" id="WP_317642395.1">
    <property type="nucleotide sequence ID" value="NZ_AP026800.1"/>
</dbReference>
<evidence type="ECO:0000313" key="9">
    <source>
        <dbReference type="EMBL" id="BDR54891.1"/>
    </source>
</evidence>
<feature type="compositionally biased region" description="Basic and acidic residues" evidence="6">
    <location>
        <begin position="391"/>
        <end position="402"/>
    </location>
</feature>
<keyword evidence="5 7" id="KW-0472">Membrane</keyword>
<feature type="region of interest" description="Disordered" evidence="6">
    <location>
        <begin position="60"/>
        <end position="80"/>
    </location>
</feature>
<evidence type="ECO:0000256" key="1">
    <source>
        <dbReference type="ARBA" id="ARBA00004651"/>
    </source>
</evidence>
<dbReference type="Proteomes" id="UP001321748">
    <property type="component" value="Chromosome"/>
</dbReference>
<dbReference type="PANTHER" id="PTHR30572:SF9">
    <property type="entry name" value="ABC TRANSPORTER PERMEASE PROTEIN"/>
    <property type="match status" value="1"/>
</dbReference>
<reference evidence="9 10" key="1">
    <citation type="journal article" date="2023" name="Microbiol. Spectr.">
        <title>Symbiosis of Carpenter Bees with Uncharacterized Lactic Acid Bacteria Showing NAD Auxotrophy.</title>
        <authorList>
            <person name="Kawasaki S."/>
            <person name="Ozawa K."/>
            <person name="Mori T."/>
            <person name="Yamamoto A."/>
            <person name="Ito M."/>
            <person name="Ohkuma M."/>
            <person name="Sakamoto M."/>
            <person name="Matsutani M."/>
        </authorList>
    </citation>
    <scope>NUCLEOTIDE SEQUENCE [LARGE SCALE GENOMIC DNA]</scope>
    <source>
        <strain evidence="9 10">KimH</strain>
    </source>
</reference>
<evidence type="ECO:0000256" key="5">
    <source>
        <dbReference type="ARBA" id="ARBA00023136"/>
    </source>
</evidence>
<sequence length="469" mass="50337">MYIFTNALKNIWRNKGKNLLFALIALAIIIISTMGLLIRGASSELITNYRNQYGSKVTLSPDFDKVGPGKQQTGGPPSPKQVVDFGKSSLIQKSIYTANIPVNPDNLKMVDQDADNGGGKTIMSSGDSMGSPEGKDVTMPTGKILGYNSPSISDDFTSGKRQIREGKMYSAKDDCLISEDVAKLNNLKIGDKITVKGMDKKSTPSTLRISGIYADATTSKQDMPFKDAFSNRKNEIITSQDTALGLSIFGNSGTMEADYYLKNPDMLDDFRKEIVKKGLPDTYKVTTDEAAYRKATAPLESLQKVTTIFLILVVALGAIVLLLLSIMSMRSRRYEIGVLRAIGMKKGKVSLGLVSEVVVIVALCLAVGLGIGASATQPVADSMLSGQVSSYEKEEEAKKKSPGEGGMVIVGPNTSEAAEVKPPKIETRLTGQTAGQIVGVSLGIVLLSSLVSVATTNRWEPRRILSEGN</sequence>
<feature type="transmembrane region" description="Helical" evidence="7">
    <location>
        <begin position="349"/>
        <end position="375"/>
    </location>
</feature>
<evidence type="ECO:0000256" key="4">
    <source>
        <dbReference type="ARBA" id="ARBA00022989"/>
    </source>
</evidence>
<evidence type="ECO:0000256" key="6">
    <source>
        <dbReference type="SAM" id="MobiDB-lite"/>
    </source>
</evidence>
<feature type="region of interest" description="Disordered" evidence="6">
    <location>
        <begin position="391"/>
        <end position="412"/>
    </location>
</feature>
<feature type="domain" description="ABC3 transporter permease C-terminal" evidence="8">
    <location>
        <begin position="308"/>
        <end position="385"/>
    </location>
</feature>
<organism evidence="9 10">
    <name type="scientific">Bombiscardovia apis</name>
    <dbReference type="NCBI Taxonomy" id="2932182"/>
    <lineage>
        <taxon>Bacteria</taxon>
        <taxon>Bacillati</taxon>
        <taxon>Actinomycetota</taxon>
        <taxon>Actinomycetes</taxon>
        <taxon>Bifidobacteriales</taxon>
        <taxon>Bifidobacteriaceae</taxon>
        <taxon>Bombiscardovia</taxon>
    </lineage>
</organism>
<protein>
    <submittedName>
        <fullName evidence="9">ABC transporter permease</fullName>
    </submittedName>
</protein>
<dbReference type="InterPro" id="IPR003838">
    <property type="entry name" value="ABC3_permease_C"/>
</dbReference>
<gene>
    <name evidence="9" type="ORF">KIMH_10020</name>
</gene>
<dbReference type="EMBL" id="AP026800">
    <property type="protein sequence ID" value="BDR54891.1"/>
    <property type="molecule type" value="Genomic_DNA"/>
</dbReference>
<feature type="transmembrane region" description="Helical" evidence="7">
    <location>
        <begin position="308"/>
        <end position="328"/>
    </location>
</feature>
<name>A0ABN6SIW1_9BIFI</name>
<evidence type="ECO:0000256" key="3">
    <source>
        <dbReference type="ARBA" id="ARBA00022692"/>
    </source>
</evidence>
<evidence type="ECO:0000256" key="2">
    <source>
        <dbReference type="ARBA" id="ARBA00022475"/>
    </source>
</evidence>
<dbReference type="InterPro" id="IPR050250">
    <property type="entry name" value="Macrolide_Exporter_MacB"/>
</dbReference>
<evidence type="ECO:0000259" key="8">
    <source>
        <dbReference type="Pfam" id="PF02687"/>
    </source>
</evidence>
<keyword evidence="4 7" id="KW-1133">Transmembrane helix</keyword>
<evidence type="ECO:0000313" key="10">
    <source>
        <dbReference type="Proteomes" id="UP001321748"/>
    </source>
</evidence>
<keyword evidence="2" id="KW-1003">Cell membrane</keyword>
<keyword evidence="10" id="KW-1185">Reference proteome</keyword>
<feature type="transmembrane region" description="Helical" evidence="7">
    <location>
        <begin position="434"/>
        <end position="454"/>
    </location>
</feature>
<accession>A0ABN6SIW1</accession>
<keyword evidence="3 7" id="KW-0812">Transmembrane</keyword>